<dbReference type="FunCoup" id="E3LLT8">
    <property type="interactions" value="1769"/>
</dbReference>
<dbReference type="GO" id="GO:0005179">
    <property type="term" value="F:hormone activity"/>
    <property type="evidence" value="ECO:0007669"/>
    <property type="project" value="InterPro"/>
</dbReference>
<evidence type="ECO:0000256" key="5">
    <source>
        <dbReference type="ARBA" id="ARBA00023157"/>
    </source>
</evidence>
<keyword evidence="5" id="KW-1015">Disulfide bond</keyword>
<sequence length="136" mass="15342">MGAFFLFFVIFAVFIIPGTDGNIHQPLSEQRSMQDEIKTYHDLMAAIKKLQDEDMLQVIQNMPIQHQPRGFIDQPEDQRLCGRKMAAKIATLCTGTCTTGQDVASYMCFFGLTDAEVVQHCCPTSFRPAQPKSFVF</sequence>
<evidence type="ECO:0000256" key="3">
    <source>
        <dbReference type="ARBA" id="ARBA00022525"/>
    </source>
</evidence>
<dbReference type="GO" id="GO:0005576">
    <property type="term" value="C:extracellular region"/>
    <property type="evidence" value="ECO:0007669"/>
    <property type="project" value="UniProtKB-SubCell"/>
</dbReference>
<dbReference type="InterPro" id="IPR052335">
    <property type="entry name" value="Insulin-like_regulatory"/>
</dbReference>
<keyword evidence="4 6" id="KW-0732">Signal</keyword>
<dbReference type="PANTHER" id="PTHR33893:SF14">
    <property type="entry name" value="INSULIN RELATED"/>
    <property type="match status" value="1"/>
</dbReference>
<accession>E3LLT8</accession>
<comment type="subcellular location">
    <subcellularLocation>
        <location evidence="1">Secreted</location>
    </subcellularLocation>
</comment>
<feature type="chain" id="PRO_5015089158" evidence="6">
    <location>
        <begin position="22"/>
        <end position="136"/>
    </location>
</feature>
<dbReference type="eggNOG" id="ENOG502TJAN">
    <property type="taxonomic scope" value="Eukaryota"/>
</dbReference>
<protein>
    <submittedName>
        <fullName evidence="7">Uncharacterized protein</fullName>
    </submittedName>
</protein>
<reference evidence="7" key="1">
    <citation type="submission" date="2007-07" db="EMBL/GenBank/DDBJ databases">
        <title>PCAP assembly of the Caenorhabditis remanei genome.</title>
        <authorList>
            <consortium name="The Caenorhabditis remanei Sequencing Consortium"/>
            <person name="Wilson R.K."/>
        </authorList>
    </citation>
    <scope>NUCLEOTIDE SEQUENCE [LARGE SCALE GENOMIC DNA]</scope>
    <source>
        <strain evidence="7">PB4641</strain>
    </source>
</reference>
<evidence type="ECO:0000256" key="4">
    <source>
        <dbReference type="ARBA" id="ARBA00022729"/>
    </source>
</evidence>
<dbReference type="EMBL" id="DS268411">
    <property type="protein sequence ID" value="EFP02819.1"/>
    <property type="molecule type" value="Genomic_DNA"/>
</dbReference>
<feature type="signal peptide" evidence="6">
    <location>
        <begin position="1"/>
        <end position="21"/>
    </location>
</feature>
<dbReference type="AlphaFoldDB" id="E3LLT8"/>
<organism evidence="9">
    <name type="scientific">Caenorhabditis remanei</name>
    <name type="common">Caenorhabditis vulgaris</name>
    <dbReference type="NCBI Taxonomy" id="31234"/>
    <lineage>
        <taxon>Eukaryota</taxon>
        <taxon>Metazoa</taxon>
        <taxon>Ecdysozoa</taxon>
        <taxon>Nematoda</taxon>
        <taxon>Chromadorea</taxon>
        <taxon>Rhabditida</taxon>
        <taxon>Rhabditina</taxon>
        <taxon>Rhabditomorpha</taxon>
        <taxon>Rhabditoidea</taxon>
        <taxon>Rhabditidae</taxon>
        <taxon>Peloderinae</taxon>
        <taxon>Caenorhabditis</taxon>
    </lineage>
</organism>
<keyword evidence="3" id="KW-0964">Secreted</keyword>
<evidence type="ECO:0000313" key="7">
    <source>
        <dbReference type="EMBL" id="EFP02819.1"/>
    </source>
</evidence>
<proteinExistence type="inferred from homology"/>
<keyword evidence="9" id="KW-1185">Reference proteome</keyword>
<dbReference type="OMA" id="IDQPEDQ"/>
<evidence type="ECO:0000313" key="8">
    <source>
        <dbReference type="EMBL" id="KAF1769830.1"/>
    </source>
</evidence>
<dbReference type="PANTHER" id="PTHR33893">
    <property type="entry name" value="INSULIN RELATED-RELATED-RELATED"/>
    <property type="match status" value="1"/>
</dbReference>
<dbReference type="Proteomes" id="UP000483820">
    <property type="component" value="Chromosome I"/>
</dbReference>
<evidence type="ECO:0000313" key="10">
    <source>
        <dbReference type="Proteomes" id="UP000483820"/>
    </source>
</evidence>
<name>E3LLT8_CAERE</name>
<reference evidence="8 10" key="2">
    <citation type="submission" date="2019-12" db="EMBL/GenBank/DDBJ databases">
        <title>Chromosome-level assembly of the Caenorhabditis remanei genome.</title>
        <authorList>
            <person name="Teterina A.A."/>
            <person name="Willis J.H."/>
            <person name="Phillips P.C."/>
        </authorList>
    </citation>
    <scope>NUCLEOTIDE SEQUENCE [LARGE SCALE GENOMIC DNA]</scope>
    <source>
        <strain evidence="8 10">PX506</strain>
        <tissue evidence="8">Whole organism</tissue>
    </source>
</reference>
<gene>
    <name evidence="7" type="ORF">CRE_28319</name>
    <name evidence="8" type="ORF">GCK72_001647</name>
</gene>
<dbReference type="Gene3D" id="1.10.100.10">
    <property type="entry name" value="Insulin-like"/>
    <property type="match status" value="1"/>
</dbReference>
<evidence type="ECO:0000256" key="1">
    <source>
        <dbReference type="ARBA" id="ARBA00004613"/>
    </source>
</evidence>
<dbReference type="HOGENOM" id="CLU_1877368_0_0_1"/>
<dbReference type="InterPro" id="IPR003235">
    <property type="entry name" value="Nem_insulin-like_b-type"/>
</dbReference>
<dbReference type="KEGG" id="crq:GCK72_001647"/>
<dbReference type="Pfam" id="PF03488">
    <property type="entry name" value="Ins_beta"/>
    <property type="match status" value="1"/>
</dbReference>
<dbReference type="Proteomes" id="UP000008281">
    <property type="component" value="Unassembled WGS sequence"/>
</dbReference>
<comment type="similarity">
    <text evidence="2">Belongs to the insulin family.</text>
</comment>
<evidence type="ECO:0000256" key="2">
    <source>
        <dbReference type="ARBA" id="ARBA00009034"/>
    </source>
</evidence>
<dbReference type="OrthoDB" id="10286388at2759"/>
<evidence type="ECO:0000256" key="6">
    <source>
        <dbReference type="SAM" id="SignalP"/>
    </source>
</evidence>
<dbReference type="RefSeq" id="XP_003114684.1">
    <property type="nucleotide sequence ID" value="XM_003114636.1"/>
</dbReference>
<dbReference type="GeneID" id="9817766"/>
<dbReference type="EMBL" id="WUAV01000001">
    <property type="protein sequence ID" value="KAF1769830.1"/>
    <property type="molecule type" value="Genomic_DNA"/>
</dbReference>
<evidence type="ECO:0000313" key="9">
    <source>
        <dbReference type="Proteomes" id="UP000008281"/>
    </source>
</evidence>
<dbReference type="CTD" id="9817766"/>